<reference evidence="2 3" key="1">
    <citation type="submission" date="2021-04" db="EMBL/GenBank/DDBJ databases">
        <authorList>
            <person name="Bliznina A."/>
        </authorList>
    </citation>
    <scope>NUCLEOTIDE SEQUENCE [LARGE SCALE GENOMIC DNA]</scope>
</reference>
<evidence type="ECO:0000313" key="2">
    <source>
        <dbReference type="EMBL" id="CAG5113440.1"/>
    </source>
</evidence>
<keyword evidence="3" id="KW-1185">Reference proteome</keyword>
<sequence length="314" mass="35635">MKSDDTESLDVDEAVDIDLPDVDMDPFTGIKPFLLSCIPLFLLFLLKFSTKHIQDGLLILGLLLTAFRLNSTVVRLIQLKRHYSKIKCIKVFLICAGIIAYLDIALEDVELAKVFSFESITEDAKDGLGAIWCILYSDGIFKLATVGVKALVVMSGPQVVSFFRRGCLLSIVELASQAMRAIFPGMQLTQYIFKDTEDAFFSLYFCYLVFAGFVLFKLYQVFIAVYRIRIPVRYIMNQPELGKRVQVQDAFCDLSQKTLTGEAIRLKTRHHEQFYLEEDFYHWMATYGVDPETGITMCPIPGGNGHTSMKITLY</sequence>
<dbReference type="Proteomes" id="UP001158576">
    <property type="component" value="Chromosome 2"/>
</dbReference>
<proteinExistence type="predicted"/>
<evidence type="ECO:0000313" key="3">
    <source>
        <dbReference type="Proteomes" id="UP001158576"/>
    </source>
</evidence>
<keyword evidence="1" id="KW-0812">Transmembrane</keyword>
<protein>
    <submittedName>
        <fullName evidence="2">Oidioi.mRNA.OKI2018_I69.chr2.g7550.t1.cds</fullName>
    </submittedName>
</protein>
<feature type="transmembrane region" description="Helical" evidence="1">
    <location>
        <begin position="201"/>
        <end position="226"/>
    </location>
</feature>
<keyword evidence="1" id="KW-1133">Transmembrane helix</keyword>
<name>A0ABN7TBA1_OIKDI</name>
<gene>
    <name evidence="2" type="ORF">OKIOD_LOCUS16315</name>
</gene>
<feature type="transmembrane region" description="Helical" evidence="1">
    <location>
        <begin position="33"/>
        <end position="50"/>
    </location>
</feature>
<evidence type="ECO:0000256" key="1">
    <source>
        <dbReference type="SAM" id="Phobius"/>
    </source>
</evidence>
<accession>A0ABN7TBA1</accession>
<organism evidence="2 3">
    <name type="scientific">Oikopleura dioica</name>
    <name type="common">Tunicate</name>
    <dbReference type="NCBI Taxonomy" id="34765"/>
    <lineage>
        <taxon>Eukaryota</taxon>
        <taxon>Metazoa</taxon>
        <taxon>Chordata</taxon>
        <taxon>Tunicata</taxon>
        <taxon>Appendicularia</taxon>
        <taxon>Copelata</taxon>
        <taxon>Oikopleuridae</taxon>
        <taxon>Oikopleura</taxon>
    </lineage>
</organism>
<feature type="transmembrane region" description="Helical" evidence="1">
    <location>
        <begin position="89"/>
        <end position="106"/>
    </location>
</feature>
<keyword evidence="1" id="KW-0472">Membrane</keyword>
<dbReference type="EMBL" id="OU015567">
    <property type="protein sequence ID" value="CAG5113440.1"/>
    <property type="molecule type" value="Genomic_DNA"/>
</dbReference>